<dbReference type="Proteomes" id="UP000321750">
    <property type="component" value="Unassembled WGS sequence"/>
</dbReference>
<reference evidence="2 3" key="1">
    <citation type="submission" date="2019-07" db="EMBL/GenBank/DDBJ databases">
        <title>Whole genome shotgun sequence of Methylobacterium gnaphalii NBRC 107716.</title>
        <authorList>
            <person name="Hosoyama A."/>
            <person name="Uohara A."/>
            <person name="Ohji S."/>
            <person name="Ichikawa N."/>
        </authorList>
    </citation>
    <scope>NUCLEOTIDE SEQUENCE [LARGE SCALE GENOMIC DNA]</scope>
    <source>
        <strain evidence="2 3">NBRC 107716</strain>
    </source>
</reference>
<keyword evidence="3" id="KW-1185">Reference proteome</keyword>
<gene>
    <name evidence="2" type="ORF">MGN01_33210</name>
</gene>
<proteinExistence type="predicted"/>
<protein>
    <submittedName>
        <fullName evidence="2">Uncharacterized protein</fullName>
    </submittedName>
</protein>
<dbReference type="EMBL" id="BJZV01000019">
    <property type="protein sequence ID" value="GEP11476.1"/>
    <property type="molecule type" value="Genomic_DNA"/>
</dbReference>
<name>A0A512JNE5_9HYPH</name>
<comment type="caution">
    <text evidence="2">The sequence shown here is derived from an EMBL/GenBank/DDBJ whole genome shotgun (WGS) entry which is preliminary data.</text>
</comment>
<organism evidence="2 3">
    <name type="scientific">Methylobacterium gnaphalii</name>
    <dbReference type="NCBI Taxonomy" id="1010610"/>
    <lineage>
        <taxon>Bacteria</taxon>
        <taxon>Pseudomonadati</taxon>
        <taxon>Pseudomonadota</taxon>
        <taxon>Alphaproteobacteria</taxon>
        <taxon>Hyphomicrobiales</taxon>
        <taxon>Methylobacteriaceae</taxon>
        <taxon>Methylobacterium</taxon>
    </lineage>
</organism>
<evidence type="ECO:0000313" key="3">
    <source>
        <dbReference type="Proteomes" id="UP000321750"/>
    </source>
</evidence>
<feature type="region of interest" description="Disordered" evidence="1">
    <location>
        <begin position="41"/>
        <end position="64"/>
    </location>
</feature>
<sequence length="64" mass="7173">MLDDLSEQESATRLLELGAQIRVPDLIDLLLEPRHSRSAIPVPATLPHQSTEAGWGWQRMSHDS</sequence>
<evidence type="ECO:0000256" key="1">
    <source>
        <dbReference type="SAM" id="MobiDB-lite"/>
    </source>
</evidence>
<dbReference type="AlphaFoldDB" id="A0A512JNE5"/>
<accession>A0A512JNE5</accession>
<evidence type="ECO:0000313" key="2">
    <source>
        <dbReference type="EMBL" id="GEP11476.1"/>
    </source>
</evidence>